<evidence type="ECO:0000256" key="1">
    <source>
        <dbReference type="SAM" id="Coils"/>
    </source>
</evidence>
<dbReference type="Proteomes" id="UP000198964">
    <property type="component" value="Unassembled WGS sequence"/>
</dbReference>
<proteinExistence type="predicted"/>
<dbReference type="EMBL" id="FONW01000001">
    <property type="protein sequence ID" value="SFE62720.1"/>
    <property type="molecule type" value="Genomic_DNA"/>
</dbReference>
<keyword evidence="1" id="KW-0175">Coiled coil</keyword>
<dbReference type="AlphaFoldDB" id="A0A1I2C525"/>
<dbReference type="PROSITE" id="PS51257">
    <property type="entry name" value="PROKAR_LIPOPROTEIN"/>
    <property type="match status" value="1"/>
</dbReference>
<dbReference type="RefSeq" id="WP_093918317.1">
    <property type="nucleotide sequence ID" value="NZ_FONW01000001.1"/>
</dbReference>
<organism evidence="2 3">
    <name type="scientific">Sunxiuqinia elliptica</name>
    <dbReference type="NCBI Taxonomy" id="655355"/>
    <lineage>
        <taxon>Bacteria</taxon>
        <taxon>Pseudomonadati</taxon>
        <taxon>Bacteroidota</taxon>
        <taxon>Bacteroidia</taxon>
        <taxon>Marinilabiliales</taxon>
        <taxon>Prolixibacteraceae</taxon>
        <taxon>Sunxiuqinia</taxon>
    </lineage>
</organism>
<sequence length="262" mass="30837">MTVTRIFLIVVLAATVFACGKSEKELAAEKLALAKNLYEMGDTTQALQQVDTIQKKYKGAIQVMVDANQFKKKIYADLLYKKQDEMDSLKVTLEELESKFVREKTEFDRYTQYVHKRQQFKRRWNKSFIQIHLDERGELYISSNYYGDKWLEHTGLRVYDNDIQAKTKKVPLDNVLNHRSDFMDTRWEKVTYREGADNGVIQFIADHADRNLKAVFLGSRYYYIILEEYDKQAMKDALELSKALKRKTKLEREIQSLQSKVG</sequence>
<feature type="coiled-coil region" evidence="1">
    <location>
        <begin position="79"/>
        <end position="106"/>
    </location>
</feature>
<evidence type="ECO:0000313" key="2">
    <source>
        <dbReference type="EMBL" id="SFE62720.1"/>
    </source>
</evidence>
<evidence type="ECO:0008006" key="4">
    <source>
        <dbReference type="Google" id="ProtNLM"/>
    </source>
</evidence>
<protein>
    <recommendedName>
        <fullName evidence="4">Lipoprotein</fullName>
    </recommendedName>
</protein>
<name>A0A1I2C525_9BACT</name>
<gene>
    <name evidence="2" type="ORF">SAMN05216283_101591</name>
</gene>
<accession>A0A1I2C525</accession>
<reference evidence="2 3" key="1">
    <citation type="submission" date="2016-10" db="EMBL/GenBank/DDBJ databases">
        <authorList>
            <person name="de Groot N.N."/>
        </authorList>
    </citation>
    <scope>NUCLEOTIDE SEQUENCE [LARGE SCALE GENOMIC DNA]</scope>
    <source>
        <strain evidence="2 3">CGMCC 1.9156</strain>
    </source>
</reference>
<evidence type="ECO:0000313" key="3">
    <source>
        <dbReference type="Proteomes" id="UP000198964"/>
    </source>
</evidence>
<keyword evidence="3" id="KW-1185">Reference proteome</keyword>
<dbReference type="STRING" id="655355.SAMN05216283_101591"/>